<evidence type="ECO:0000313" key="3">
    <source>
        <dbReference type="EMBL" id="CAF1588604.1"/>
    </source>
</evidence>
<proteinExistence type="predicted"/>
<dbReference type="AlphaFoldDB" id="A0A815ZZM5"/>
<organism evidence="3 4">
    <name type="scientific">Adineta steineri</name>
    <dbReference type="NCBI Taxonomy" id="433720"/>
    <lineage>
        <taxon>Eukaryota</taxon>
        <taxon>Metazoa</taxon>
        <taxon>Spiralia</taxon>
        <taxon>Gnathifera</taxon>
        <taxon>Rotifera</taxon>
        <taxon>Eurotatoria</taxon>
        <taxon>Bdelloidea</taxon>
        <taxon>Adinetida</taxon>
        <taxon>Adinetidae</taxon>
        <taxon>Adineta</taxon>
    </lineage>
</organism>
<keyword evidence="4" id="KW-1185">Reference proteome</keyword>
<sequence length="67" mass="7791">MINLIQIQSLKFKIINIQEEYDADIKDILNEIKKQKQSAKEILLSALDQLESEINTEQIKTSIHSSY</sequence>
<evidence type="ECO:0000256" key="1">
    <source>
        <dbReference type="SAM" id="Coils"/>
    </source>
</evidence>
<evidence type="ECO:0000313" key="4">
    <source>
        <dbReference type="Proteomes" id="UP000663832"/>
    </source>
</evidence>
<keyword evidence="1" id="KW-0175">Coiled coil</keyword>
<reference evidence="3" key="1">
    <citation type="submission" date="2021-02" db="EMBL/GenBank/DDBJ databases">
        <authorList>
            <person name="Nowell W R."/>
        </authorList>
    </citation>
    <scope>NUCLEOTIDE SEQUENCE</scope>
</reference>
<dbReference type="Proteomes" id="UP000663832">
    <property type="component" value="Unassembled WGS sequence"/>
</dbReference>
<comment type="caution">
    <text evidence="3">The sequence shown here is derived from an EMBL/GenBank/DDBJ whole genome shotgun (WGS) entry which is preliminary data.</text>
</comment>
<accession>A0A815ZZM5</accession>
<dbReference type="EMBL" id="CAJNOM010001051">
    <property type="protein sequence ID" value="CAF1588604.1"/>
    <property type="molecule type" value="Genomic_DNA"/>
</dbReference>
<feature type="coiled-coil region" evidence="1">
    <location>
        <begin position="18"/>
        <end position="60"/>
    </location>
</feature>
<gene>
    <name evidence="2" type="ORF">BJG266_LOCUS33773</name>
    <name evidence="3" type="ORF">QVE165_LOCUS50951</name>
</gene>
<name>A0A815ZZM5_9BILA</name>
<dbReference type="Proteomes" id="UP000663877">
    <property type="component" value="Unassembled WGS sequence"/>
</dbReference>
<protein>
    <submittedName>
        <fullName evidence="3">Uncharacterized protein</fullName>
    </submittedName>
</protein>
<evidence type="ECO:0000313" key="2">
    <source>
        <dbReference type="EMBL" id="CAF1328948.1"/>
    </source>
</evidence>
<dbReference type="EMBL" id="CAJNOI010000682">
    <property type="protein sequence ID" value="CAF1328948.1"/>
    <property type="molecule type" value="Genomic_DNA"/>
</dbReference>
<dbReference type="OrthoDB" id="10525686at2759"/>